<feature type="transmembrane region" description="Helical" evidence="7">
    <location>
        <begin position="355"/>
        <end position="375"/>
    </location>
</feature>
<proteinExistence type="predicted"/>
<comment type="subcellular location">
    <subcellularLocation>
        <location evidence="1">Endomembrane system</location>
        <topology evidence="1">Multi-pass membrane protein</topology>
    </subcellularLocation>
</comment>
<feature type="transmembrane region" description="Helical" evidence="7">
    <location>
        <begin position="419"/>
        <end position="436"/>
    </location>
</feature>
<feature type="transmembrane region" description="Helical" evidence="7">
    <location>
        <begin position="141"/>
        <end position="159"/>
    </location>
</feature>
<name>A0ABR3PRB9_9TREE</name>
<feature type="transmembrane region" description="Helical" evidence="7">
    <location>
        <begin position="165"/>
        <end position="186"/>
    </location>
</feature>
<evidence type="ECO:0000256" key="4">
    <source>
        <dbReference type="ARBA" id="ARBA00022989"/>
    </source>
</evidence>
<organism evidence="9 10">
    <name type="scientific">Vanrija albida</name>
    <dbReference type="NCBI Taxonomy" id="181172"/>
    <lineage>
        <taxon>Eukaryota</taxon>
        <taxon>Fungi</taxon>
        <taxon>Dikarya</taxon>
        <taxon>Basidiomycota</taxon>
        <taxon>Agaricomycotina</taxon>
        <taxon>Tremellomycetes</taxon>
        <taxon>Trichosporonales</taxon>
        <taxon>Trichosporonaceae</taxon>
        <taxon>Vanrija</taxon>
    </lineage>
</organism>
<evidence type="ECO:0000256" key="3">
    <source>
        <dbReference type="ARBA" id="ARBA00022692"/>
    </source>
</evidence>
<keyword evidence="2" id="KW-0813">Transport</keyword>
<keyword evidence="4 7" id="KW-1133">Transmembrane helix</keyword>
<dbReference type="PANTHER" id="PTHR23501:SF191">
    <property type="entry name" value="VACUOLAR BASIC AMINO ACID TRANSPORTER 4"/>
    <property type="match status" value="1"/>
</dbReference>
<accession>A0ABR3PRB9</accession>
<gene>
    <name evidence="9" type="ORF">Q8F55_008624</name>
</gene>
<evidence type="ECO:0000256" key="5">
    <source>
        <dbReference type="ARBA" id="ARBA00023136"/>
    </source>
</evidence>
<evidence type="ECO:0000256" key="6">
    <source>
        <dbReference type="SAM" id="MobiDB-lite"/>
    </source>
</evidence>
<evidence type="ECO:0000313" key="10">
    <source>
        <dbReference type="Proteomes" id="UP001565368"/>
    </source>
</evidence>
<dbReference type="EMBL" id="JBBXJM010000007">
    <property type="protein sequence ID" value="KAL1405006.1"/>
    <property type="molecule type" value="Genomic_DNA"/>
</dbReference>
<feature type="transmembrane region" description="Helical" evidence="7">
    <location>
        <begin position="276"/>
        <end position="296"/>
    </location>
</feature>
<keyword evidence="5 7" id="KW-0472">Membrane</keyword>
<protein>
    <recommendedName>
        <fullName evidence="8">Major facilitator superfamily (MFS) profile domain-containing protein</fullName>
    </recommendedName>
</protein>
<evidence type="ECO:0000256" key="7">
    <source>
        <dbReference type="SAM" id="Phobius"/>
    </source>
</evidence>
<keyword evidence="3 7" id="KW-0812">Transmembrane</keyword>
<keyword evidence="10" id="KW-1185">Reference proteome</keyword>
<dbReference type="InterPro" id="IPR036259">
    <property type="entry name" value="MFS_trans_sf"/>
</dbReference>
<feature type="transmembrane region" description="Helical" evidence="7">
    <location>
        <begin position="72"/>
        <end position="98"/>
    </location>
</feature>
<dbReference type="GeneID" id="95989667"/>
<dbReference type="Pfam" id="PF07690">
    <property type="entry name" value="MFS_1"/>
    <property type="match status" value="1"/>
</dbReference>
<feature type="transmembrane region" description="Helical" evidence="7">
    <location>
        <begin position="226"/>
        <end position="246"/>
    </location>
</feature>
<reference evidence="9 10" key="1">
    <citation type="submission" date="2023-08" db="EMBL/GenBank/DDBJ databases">
        <title>Annotated Genome Sequence of Vanrija albida AlHP1.</title>
        <authorList>
            <person name="Herzog R."/>
        </authorList>
    </citation>
    <scope>NUCLEOTIDE SEQUENCE [LARGE SCALE GENOMIC DNA]</scope>
    <source>
        <strain evidence="9 10">AlHP1</strain>
    </source>
</reference>
<dbReference type="SUPFAM" id="SSF103473">
    <property type="entry name" value="MFS general substrate transporter"/>
    <property type="match status" value="1"/>
</dbReference>
<evidence type="ECO:0000313" key="9">
    <source>
        <dbReference type="EMBL" id="KAL1405006.1"/>
    </source>
</evidence>
<evidence type="ECO:0000256" key="2">
    <source>
        <dbReference type="ARBA" id="ARBA00022448"/>
    </source>
</evidence>
<evidence type="ECO:0000256" key="1">
    <source>
        <dbReference type="ARBA" id="ARBA00004127"/>
    </source>
</evidence>
<feature type="transmembrane region" description="Helical" evidence="7">
    <location>
        <begin position="395"/>
        <end position="412"/>
    </location>
</feature>
<feature type="transmembrane region" description="Helical" evidence="7">
    <location>
        <begin position="110"/>
        <end position="129"/>
    </location>
</feature>
<feature type="transmembrane region" description="Helical" evidence="7">
    <location>
        <begin position="456"/>
        <end position="475"/>
    </location>
</feature>
<feature type="domain" description="Major facilitator superfamily (MFS) profile" evidence="8">
    <location>
        <begin position="75"/>
        <end position="581"/>
    </location>
</feature>
<dbReference type="Gene3D" id="1.20.1250.20">
    <property type="entry name" value="MFS general substrate transporter like domains"/>
    <property type="match status" value="2"/>
</dbReference>
<dbReference type="Proteomes" id="UP001565368">
    <property type="component" value="Unassembled WGS sequence"/>
</dbReference>
<comment type="caution">
    <text evidence="9">The sequence shown here is derived from an EMBL/GenBank/DDBJ whole genome shotgun (WGS) entry which is preliminary data.</text>
</comment>
<dbReference type="InterPro" id="IPR020846">
    <property type="entry name" value="MFS_dom"/>
</dbReference>
<evidence type="ECO:0000259" key="8">
    <source>
        <dbReference type="PROSITE" id="PS50850"/>
    </source>
</evidence>
<feature type="compositionally biased region" description="Pro residues" evidence="6">
    <location>
        <begin position="1"/>
        <end position="17"/>
    </location>
</feature>
<feature type="transmembrane region" description="Helical" evidence="7">
    <location>
        <begin position="198"/>
        <end position="220"/>
    </location>
</feature>
<dbReference type="RefSeq" id="XP_069204950.1">
    <property type="nucleotide sequence ID" value="XM_069357013.1"/>
</dbReference>
<dbReference type="InterPro" id="IPR011701">
    <property type="entry name" value="MFS"/>
</dbReference>
<dbReference type="PANTHER" id="PTHR23501">
    <property type="entry name" value="MAJOR FACILITATOR SUPERFAMILY"/>
    <property type="match status" value="1"/>
</dbReference>
<dbReference type="PROSITE" id="PS50850">
    <property type="entry name" value="MFS"/>
    <property type="match status" value="1"/>
</dbReference>
<sequence length="595" mass="63287">MPPSASPHRAPPPPYPGPAGERTPLLAGSGPKPRRESIAQYATHLPDTAETPVVENSGSKHYNLAGLSQTDFWILCISMWWCSFLSAFDGTIVATLLGPISSSFLASNNASWLGTSYLLSVCCFTPIYGRLCNIIGRQASMLVSLFFFSLGNIMCAVAPSMQFLIAARAIAGIGGGGLTSVGSTIMSDLVPITHRGIFQGYGNIMFGLGSGLGAPLGGIISDRLGWRWAFYFQIPLLVLAASMVYLKVTYTVASPASSGTSTPVRRETALQKLGRIDFLGCFLLAGFIGSSLIAVSLRTSSTSEDGADLYSWSDPLILSLFAASAVLLVAFLWVELRVAKEPVLPIELLTRRTPVAIAINNFVISFLTYALMYSIPLYFTAVRLMSAEDAGKHLIPNSVLGSVGSLSTGFIVRATGRYYWLTFFCGSCSIVATLLLSSWNLDTSEALMWTSFGPQAFSMGSVTTLTIVGLIADVGREHVAVATSLSYVFRTTGQVLGVALSGALTQAVLQRELVARITGPGADKVISAIRQSSEHIKTLPPTLQLAARTSYLNALHAVLFSGIAFSFVGVLATCFMREVPMGGVAKAPDSDEEEA</sequence>
<feature type="region of interest" description="Disordered" evidence="6">
    <location>
        <begin position="1"/>
        <end position="35"/>
    </location>
</feature>
<feature type="transmembrane region" description="Helical" evidence="7">
    <location>
        <begin position="316"/>
        <end position="334"/>
    </location>
</feature>
<feature type="transmembrane region" description="Helical" evidence="7">
    <location>
        <begin position="554"/>
        <end position="576"/>
    </location>
</feature>